<gene>
    <name evidence="4" type="ORF">ACFPM8_11800</name>
</gene>
<reference evidence="5" key="1">
    <citation type="journal article" date="2019" name="Int. J. Syst. Evol. Microbiol.">
        <title>The Global Catalogue of Microorganisms (GCM) 10K type strain sequencing project: providing services to taxonomists for standard genome sequencing and annotation.</title>
        <authorList>
            <consortium name="The Broad Institute Genomics Platform"/>
            <consortium name="The Broad Institute Genome Sequencing Center for Infectious Disease"/>
            <person name="Wu L."/>
            <person name="Ma J."/>
        </authorList>
    </citation>
    <scope>NUCLEOTIDE SEQUENCE [LARGE SCALE GENOMIC DNA]</scope>
    <source>
        <strain evidence="5">JCM 17066</strain>
    </source>
</reference>
<sequence length="968" mass="105928">MPRQAQQQITARPQDATPQRQREVTQIVARPVDTTVHGSSSNSELDGLISGLASFNPHLQTYVKQENEFNAKEAALTGESQALTASLDPVNASRVPESMPEGVNPAFREHFDSSYRKITGQRLGIEATAAISAEYDKQKMTDGFNVDGFLSEQLQQHTAGISDPTVRDEVAKQAIQMSRGIREQDNKIKLGQLKDSTLQSVNAVMGNGIEQAGNDPHKLFEFYQGLSSDNKAWQQYLTRPELVQQLVTKVAAQSINDKGSPALFDALDKIKDPKTGMTIADTNAELGVHIAQARKHAEAEQEKRIERDSQPFLTKQRVDWDVSVEAGNLIPVEVLANSIGVGKQFSSHEAAAAFDRQQREKVAGMMDRAEALRRWDNGEGWALAPDLQKWVSEQKTDGIVKSIAGAMNDPAQLANLKDAANQLARIHATGQATIPNEGLKRLINGLSAVPPDASGKPSQRFLVAAALYKSFPDNIRNLYFDEDTAGLMDGFVAETDSGVTPESAYQTAYRSISPEAKAQEKERSSNPEWRAKTNKLITKAVDEMHWQVTKDFIPGRDNLPVNLGVVTHGGTLEAQRFMRTHPNASEDVLKAHLEKWTTTNFVHDTEANLLIGIPPGAGGQATDKMIAWQQAELIKQYGKDKQPTLVHMGNGQYDIRSEKYLEVLGKTTFDQLNNSFRSATTITDDDRRALAELNGKAKGGNLSTDDINRMAPLMTKLRTIGQDNLIPTKAINDVQDKAFRAAVANIPKLTLGAASSVLAPTPQSANDAQAQKSSTFRFMQNVSGRTGTLDLTAALTTQGEGVVLKASPDPAGGAGNNIGMGYNLKANAGTIKEDFRKAGIPPEATDEIIAGRKSITQEQAERLLIATLPRYVDKAKTTVEAKYPGMWNRLTPQQQAVITDVAYQVRDFNKFGPSIDAVFSGDQERINKAFKVVYTDRNGIQKEDTRRNNLRANMLAGTAKFNAVTMNN</sequence>
<dbReference type="InterPro" id="IPR023346">
    <property type="entry name" value="Lysozyme-like_dom_sf"/>
</dbReference>
<feature type="region of interest" description="Disordered" evidence="3">
    <location>
        <begin position="1"/>
        <end position="23"/>
    </location>
</feature>
<dbReference type="Proteomes" id="UP001596045">
    <property type="component" value="Unassembled WGS sequence"/>
</dbReference>
<keyword evidence="2" id="KW-0081">Bacteriolytic enzyme</keyword>
<dbReference type="EMBL" id="JBHSMT010000021">
    <property type="protein sequence ID" value="MFC5474637.1"/>
    <property type="molecule type" value="Genomic_DNA"/>
</dbReference>
<proteinExistence type="predicted"/>
<evidence type="ECO:0000313" key="4">
    <source>
        <dbReference type="EMBL" id="MFC5474637.1"/>
    </source>
</evidence>
<keyword evidence="5" id="KW-1185">Reference proteome</keyword>
<protein>
    <submittedName>
        <fullName evidence="4">Uncharacterized protein</fullName>
    </submittedName>
</protein>
<evidence type="ECO:0000256" key="2">
    <source>
        <dbReference type="ARBA" id="ARBA00022638"/>
    </source>
</evidence>
<dbReference type="Gene3D" id="1.10.530.40">
    <property type="match status" value="1"/>
</dbReference>
<accession>A0ABW0MCF4</accession>
<dbReference type="RefSeq" id="WP_378997748.1">
    <property type="nucleotide sequence ID" value="NZ_JBHSMT010000021.1"/>
</dbReference>
<feature type="compositionally biased region" description="Polar residues" evidence="3">
    <location>
        <begin position="1"/>
        <end position="19"/>
    </location>
</feature>
<comment type="caution">
    <text evidence="4">The sequence shown here is derived from an EMBL/GenBank/DDBJ whole genome shotgun (WGS) entry which is preliminary data.</text>
</comment>
<organism evidence="4 5">
    <name type="scientific">Paraherbaspirillum soli</name>
    <dbReference type="NCBI Taxonomy" id="631222"/>
    <lineage>
        <taxon>Bacteria</taxon>
        <taxon>Pseudomonadati</taxon>
        <taxon>Pseudomonadota</taxon>
        <taxon>Betaproteobacteria</taxon>
        <taxon>Burkholderiales</taxon>
        <taxon>Oxalobacteraceae</taxon>
        <taxon>Paraherbaspirillum</taxon>
    </lineage>
</organism>
<evidence type="ECO:0000256" key="3">
    <source>
        <dbReference type="SAM" id="MobiDB-lite"/>
    </source>
</evidence>
<name>A0ABW0MCF4_9BURK</name>
<evidence type="ECO:0000256" key="1">
    <source>
        <dbReference type="ARBA" id="ARBA00022529"/>
    </source>
</evidence>
<evidence type="ECO:0000313" key="5">
    <source>
        <dbReference type="Proteomes" id="UP001596045"/>
    </source>
</evidence>
<dbReference type="InterPro" id="IPR023347">
    <property type="entry name" value="Lysozyme_dom_sf"/>
</dbReference>
<keyword evidence="1" id="KW-0929">Antimicrobial</keyword>
<dbReference type="SUPFAM" id="SSF53955">
    <property type="entry name" value="Lysozyme-like"/>
    <property type="match status" value="1"/>
</dbReference>